<evidence type="ECO:0000313" key="14">
    <source>
        <dbReference type="EMBL" id="RKQ92222.1"/>
    </source>
</evidence>
<comment type="catalytic activity">
    <reaction evidence="1">
        <text>ATP + protein L-histidine = ADP + protein N-phospho-L-histidine.</text>
        <dbReference type="EC" id="2.7.13.3"/>
    </reaction>
</comment>
<dbReference type="InterPro" id="IPR050428">
    <property type="entry name" value="TCS_sensor_his_kinase"/>
</dbReference>
<keyword evidence="5" id="KW-0808">Transferase</keyword>
<dbReference type="RefSeq" id="WP_121249931.1">
    <property type="nucleotide sequence ID" value="NZ_RBIL01000001.1"/>
</dbReference>
<dbReference type="Gene3D" id="6.10.340.10">
    <property type="match status" value="1"/>
</dbReference>
<dbReference type="PRINTS" id="PR00344">
    <property type="entry name" value="BCTRLSENSOR"/>
</dbReference>
<dbReference type="SMART" id="SM00388">
    <property type="entry name" value="HisKA"/>
    <property type="match status" value="1"/>
</dbReference>
<name>A0A660LB37_9ACTN</name>
<protein>
    <recommendedName>
        <fullName evidence="3">histidine kinase</fullName>
        <ecNumber evidence="3">2.7.13.3</ecNumber>
    </recommendedName>
</protein>
<evidence type="ECO:0000256" key="4">
    <source>
        <dbReference type="ARBA" id="ARBA00022553"/>
    </source>
</evidence>
<dbReference type="InterPro" id="IPR036890">
    <property type="entry name" value="HATPase_C_sf"/>
</dbReference>
<dbReference type="InterPro" id="IPR003594">
    <property type="entry name" value="HATPase_dom"/>
</dbReference>
<dbReference type="InterPro" id="IPR003660">
    <property type="entry name" value="HAMP_dom"/>
</dbReference>
<dbReference type="Gene3D" id="1.10.287.130">
    <property type="match status" value="1"/>
</dbReference>
<evidence type="ECO:0000256" key="10">
    <source>
        <dbReference type="ARBA" id="ARBA00023136"/>
    </source>
</evidence>
<keyword evidence="15" id="KW-1185">Reference proteome</keyword>
<dbReference type="Pfam" id="PF00512">
    <property type="entry name" value="HisKA"/>
    <property type="match status" value="1"/>
</dbReference>
<dbReference type="SUPFAM" id="SSF47384">
    <property type="entry name" value="Homodimeric domain of signal transducing histidine kinase"/>
    <property type="match status" value="1"/>
</dbReference>
<dbReference type="PANTHER" id="PTHR45436">
    <property type="entry name" value="SENSOR HISTIDINE KINASE YKOH"/>
    <property type="match status" value="1"/>
</dbReference>
<dbReference type="Gene3D" id="3.30.565.10">
    <property type="entry name" value="Histidine kinase-like ATPase, C-terminal domain"/>
    <property type="match status" value="1"/>
</dbReference>
<gene>
    <name evidence="14" type="ORF">C8N24_2065</name>
</gene>
<evidence type="ECO:0000256" key="2">
    <source>
        <dbReference type="ARBA" id="ARBA00004236"/>
    </source>
</evidence>
<organism evidence="14 15">
    <name type="scientific">Solirubrobacter pauli</name>
    <dbReference type="NCBI Taxonomy" id="166793"/>
    <lineage>
        <taxon>Bacteria</taxon>
        <taxon>Bacillati</taxon>
        <taxon>Actinomycetota</taxon>
        <taxon>Thermoleophilia</taxon>
        <taxon>Solirubrobacterales</taxon>
        <taxon>Solirubrobacteraceae</taxon>
        <taxon>Solirubrobacter</taxon>
    </lineage>
</organism>
<accession>A0A660LB37</accession>
<dbReference type="InterPro" id="IPR004358">
    <property type="entry name" value="Sig_transdc_His_kin-like_C"/>
</dbReference>
<proteinExistence type="predicted"/>
<evidence type="ECO:0000259" key="13">
    <source>
        <dbReference type="PROSITE" id="PS50885"/>
    </source>
</evidence>
<dbReference type="AlphaFoldDB" id="A0A660LB37"/>
<feature type="transmembrane region" description="Helical" evidence="11">
    <location>
        <begin position="6"/>
        <end position="30"/>
    </location>
</feature>
<comment type="caution">
    <text evidence="14">The sequence shown here is derived from an EMBL/GenBank/DDBJ whole genome shotgun (WGS) entry which is preliminary data.</text>
</comment>
<keyword evidence="10 11" id="KW-0472">Membrane</keyword>
<feature type="domain" description="HAMP" evidence="13">
    <location>
        <begin position="184"/>
        <end position="236"/>
    </location>
</feature>
<evidence type="ECO:0000256" key="7">
    <source>
        <dbReference type="ARBA" id="ARBA00022777"/>
    </source>
</evidence>
<sequence>MAVLTLRARIVLVLAYVLVLAIGSMLVPLVRSVRDRISAEVATAAVSQAEVVAATAGDSSDLGALATTAARQVRGRVLVLDARGVVVADSSPGGVGAEYASRPEIASALRGVPSQVERESATLDERILATAVPVLRQGRPDGAVRITQSVDAVDRAVSSATIGLVLVGGIVLALGLGAGAFLAASITRPLRRLASAARRAGEGDLSTRVEVEGSLEQREVGQAFNEMTGRVQRMVDAQRDFVADASHQLRTPLTGLRLRIEEAAATGSREQLDGALEEVDRLSAVVSELLVLSEAGAARAPDAVTDLLAGAARAVSRYPAAIIELRGSPSLVRCTAADLDRVLDAVLENAIDYGPAGQTITVTVAPGRLAVADEGPGLTPGEEETVFNRFHRGVVGRASRRRGTGLGLPIARELVGRWHGTVTLANGDGGGAVATITLPPADGTTPHEPAREATA</sequence>
<evidence type="ECO:0000256" key="3">
    <source>
        <dbReference type="ARBA" id="ARBA00012438"/>
    </source>
</evidence>
<feature type="domain" description="Histidine kinase" evidence="12">
    <location>
        <begin position="244"/>
        <end position="442"/>
    </location>
</feature>
<evidence type="ECO:0000259" key="12">
    <source>
        <dbReference type="PROSITE" id="PS50109"/>
    </source>
</evidence>
<keyword evidence="9" id="KW-0902">Two-component regulatory system</keyword>
<dbReference type="PROSITE" id="PS50109">
    <property type="entry name" value="HIS_KIN"/>
    <property type="match status" value="1"/>
</dbReference>
<keyword evidence="6 11" id="KW-0812">Transmembrane</keyword>
<keyword evidence="8 11" id="KW-1133">Transmembrane helix</keyword>
<evidence type="ECO:0000313" key="15">
    <source>
        <dbReference type="Proteomes" id="UP000278962"/>
    </source>
</evidence>
<comment type="subcellular location">
    <subcellularLocation>
        <location evidence="2">Cell membrane</location>
    </subcellularLocation>
</comment>
<dbReference type="InterPro" id="IPR036097">
    <property type="entry name" value="HisK_dim/P_sf"/>
</dbReference>
<dbReference type="EMBL" id="RBIL01000001">
    <property type="protein sequence ID" value="RKQ92222.1"/>
    <property type="molecule type" value="Genomic_DNA"/>
</dbReference>
<evidence type="ECO:0000256" key="8">
    <source>
        <dbReference type="ARBA" id="ARBA00022989"/>
    </source>
</evidence>
<dbReference type="SMART" id="SM00304">
    <property type="entry name" value="HAMP"/>
    <property type="match status" value="1"/>
</dbReference>
<evidence type="ECO:0000256" key="9">
    <source>
        <dbReference type="ARBA" id="ARBA00023012"/>
    </source>
</evidence>
<evidence type="ECO:0000256" key="11">
    <source>
        <dbReference type="SAM" id="Phobius"/>
    </source>
</evidence>
<dbReference type="SMART" id="SM00387">
    <property type="entry name" value="HATPase_c"/>
    <property type="match status" value="1"/>
</dbReference>
<feature type="transmembrane region" description="Helical" evidence="11">
    <location>
        <begin position="164"/>
        <end position="186"/>
    </location>
</feature>
<evidence type="ECO:0000256" key="1">
    <source>
        <dbReference type="ARBA" id="ARBA00000085"/>
    </source>
</evidence>
<keyword evidence="4" id="KW-0597">Phosphoprotein</keyword>
<keyword evidence="7 14" id="KW-0418">Kinase</keyword>
<dbReference type="Pfam" id="PF02518">
    <property type="entry name" value="HATPase_c"/>
    <property type="match status" value="1"/>
</dbReference>
<dbReference type="GO" id="GO:0000155">
    <property type="term" value="F:phosphorelay sensor kinase activity"/>
    <property type="evidence" value="ECO:0007669"/>
    <property type="project" value="InterPro"/>
</dbReference>
<dbReference type="PROSITE" id="PS50885">
    <property type="entry name" value="HAMP"/>
    <property type="match status" value="1"/>
</dbReference>
<dbReference type="SUPFAM" id="SSF158472">
    <property type="entry name" value="HAMP domain-like"/>
    <property type="match status" value="1"/>
</dbReference>
<dbReference type="OrthoDB" id="9786919at2"/>
<dbReference type="CDD" id="cd00082">
    <property type="entry name" value="HisKA"/>
    <property type="match status" value="1"/>
</dbReference>
<evidence type="ECO:0000256" key="5">
    <source>
        <dbReference type="ARBA" id="ARBA00022679"/>
    </source>
</evidence>
<dbReference type="InterPro" id="IPR005467">
    <property type="entry name" value="His_kinase_dom"/>
</dbReference>
<evidence type="ECO:0000256" key="6">
    <source>
        <dbReference type="ARBA" id="ARBA00022692"/>
    </source>
</evidence>
<reference evidence="14 15" key="1">
    <citation type="submission" date="2018-10" db="EMBL/GenBank/DDBJ databases">
        <title>Genomic Encyclopedia of Archaeal and Bacterial Type Strains, Phase II (KMG-II): from individual species to whole genera.</title>
        <authorList>
            <person name="Goeker M."/>
        </authorList>
    </citation>
    <scope>NUCLEOTIDE SEQUENCE [LARGE SCALE GENOMIC DNA]</scope>
    <source>
        <strain evidence="14 15">DSM 14954</strain>
    </source>
</reference>
<dbReference type="Proteomes" id="UP000278962">
    <property type="component" value="Unassembled WGS sequence"/>
</dbReference>
<dbReference type="EC" id="2.7.13.3" evidence="3"/>
<dbReference type="CDD" id="cd06225">
    <property type="entry name" value="HAMP"/>
    <property type="match status" value="1"/>
</dbReference>
<dbReference type="Pfam" id="PF00672">
    <property type="entry name" value="HAMP"/>
    <property type="match status" value="1"/>
</dbReference>
<dbReference type="GO" id="GO:0005886">
    <property type="term" value="C:plasma membrane"/>
    <property type="evidence" value="ECO:0007669"/>
    <property type="project" value="UniProtKB-SubCell"/>
</dbReference>
<dbReference type="SUPFAM" id="SSF55874">
    <property type="entry name" value="ATPase domain of HSP90 chaperone/DNA topoisomerase II/histidine kinase"/>
    <property type="match status" value="1"/>
</dbReference>
<dbReference type="PANTHER" id="PTHR45436:SF5">
    <property type="entry name" value="SENSOR HISTIDINE KINASE TRCS"/>
    <property type="match status" value="1"/>
</dbReference>
<dbReference type="InterPro" id="IPR003661">
    <property type="entry name" value="HisK_dim/P_dom"/>
</dbReference>
<dbReference type="Gene3D" id="3.30.450.20">
    <property type="entry name" value="PAS domain"/>
    <property type="match status" value="1"/>
</dbReference>